<dbReference type="GO" id="GO:0030435">
    <property type="term" value="P:sporulation resulting in formation of a cellular spore"/>
    <property type="evidence" value="ECO:0007669"/>
    <property type="project" value="InterPro"/>
</dbReference>
<dbReference type="GO" id="GO:0042834">
    <property type="term" value="F:peptidoglycan binding"/>
    <property type="evidence" value="ECO:0007669"/>
    <property type="project" value="InterPro"/>
</dbReference>
<dbReference type="InterPro" id="IPR013693">
    <property type="entry name" value="SpoIID/LytB_N"/>
</dbReference>
<proteinExistence type="predicted"/>
<reference evidence="2 3" key="1">
    <citation type="submission" date="2016-01" db="EMBL/GenBank/DDBJ databases">
        <title>Complete Genome Sequence of Paenibacillus yonginensis DCY84, a novel Plant Growth-Promoting Bacteria with Elicitation of Induced Systemic Resistance.</title>
        <authorList>
            <person name="Kim Y.J."/>
            <person name="Yang D.C."/>
            <person name="Sukweenadhi J."/>
        </authorList>
    </citation>
    <scope>NUCLEOTIDE SEQUENCE [LARGE SCALE GENOMIC DNA]</scope>
    <source>
        <strain evidence="2 3">DCY84</strain>
    </source>
</reference>
<dbReference type="EMBL" id="CP014167">
    <property type="protein sequence ID" value="ANS75478.1"/>
    <property type="molecule type" value="Genomic_DNA"/>
</dbReference>
<evidence type="ECO:0000259" key="1">
    <source>
        <dbReference type="PROSITE" id="PS51724"/>
    </source>
</evidence>
<dbReference type="Proteomes" id="UP000092573">
    <property type="component" value="Chromosome"/>
</dbReference>
<sequence length="707" mass="73866">MKFNSRLTGLMKWSRGLGAGLLLFGALCVPVSADDSMSPVQDNRIRVAMFLDLGSTYKSTTPYVTLLPATELGAGPGTADGYKNWIQSAAGKQVKFSVNGFRIKALQTSDFSTAAAAAKKLQATNNKPFLFSEDAGGKTVYQLYTGLYATADEANKALSAVSGTLGSLLGSQKPEVRGKLYLSAGNFNSAYDAQSLRDQIHAQGIDAWEVLVPDAGDKPSYSVWIGEAATDAQLAAAKAAVSAKLPNLQLSPVEAASPALIIQSDVTSDLSTPVNTPFYMLTGTGAKLWVDAGPSGVTQIKERSSRKYRGGFEISMVNGQLALVNELPMEQYLYSVVGGEVSASWPLESLKAQAVAARSYAMFQSPTKFNVAGVVDTTLSQVYSGVGAEADSIIQAVDSTAGEVLKSGGKVIEGLFSSNSGGMTADSSEVWGNPAPVYAAVPSTEDQVASASLKKWYHVLLSSGKTGYVREDNTKLTGASTAAGLKYLTVTASSTNVRPLPLIQSGVDPVAQMNPGDEAVVLEQVDESGSYAWIRGPFSSSQLVASMKGKVSSTIPSSITSLQVTKRGPSGRAVEVKANGQVLKVKYPDLFRSTFGSLPSTLFDIVETGRYTVQGAGGQTASATAASGTTVLSASGKSSLSGGGLVVMSGDGQARAVDQTNSFLFIGQGNGHGLGMSQWGAKGMADAGYDYQSILQHYYQNVTITKD</sequence>
<dbReference type="PANTHER" id="PTHR30032">
    <property type="entry name" value="N-ACETYLMURAMOYL-L-ALANINE AMIDASE-RELATED"/>
    <property type="match status" value="1"/>
</dbReference>
<accession>A0A1B1N239</accession>
<dbReference type="PANTHER" id="PTHR30032:SF4">
    <property type="entry name" value="AMIDASE ENHANCER"/>
    <property type="match status" value="1"/>
</dbReference>
<keyword evidence="3" id="KW-1185">Reference proteome</keyword>
<dbReference type="InterPro" id="IPR051922">
    <property type="entry name" value="Bact_Sporulation_Assoc"/>
</dbReference>
<dbReference type="NCBIfam" id="TIGR02669">
    <property type="entry name" value="SpoIID_LytB"/>
    <property type="match status" value="1"/>
</dbReference>
<gene>
    <name evidence="2" type="ORF">AWM70_13400</name>
</gene>
<dbReference type="Pfam" id="PF08486">
    <property type="entry name" value="SpoIID"/>
    <property type="match status" value="1"/>
</dbReference>
<dbReference type="PROSITE" id="PS51724">
    <property type="entry name" value="SPOR"/>
    <property type="match status" value="1"/>
</dbReference>
<protein>
    <submittedName>
        <fullName evidence="2">Sporulation protein</fullName>
    </submittedName>
</protein>
<evidence type="ECO:0000313" key="2">
    <source>
        <dbReference type="EMBL" id="ANS75478.1"/>
    </source>
</evidence>
<organism evidence="2 3">
    <name type="scientific">Paenibacillus yonginensis</name>
    <dbReference type="NCBI Taxonomy" id="1462996"/>
    <lineage>
        <taxon>Bacteria</taxon>
        <taxon>Bacillati</taxon>
        <taxon>Bacillota</taxon>
        <taxon>Bacilli</taxon>
        <taxon>Bacillales</taxon>
        <taxon>Paenibacillaceae</taxon>
        <taxon>Paenibacillus</taxon>
    </lineage>
</organism>
<evidence type="ECO:0000313" key="3">
    <source>
        <dbReference type="Proteomes" id="UP000092573"/>
    </source>
</evidence>
<dbReference type="InterPro" id="IPR007730">
    <property type="entry name" value="SPOR-like_dom"/>
</dbReference>
<dbReference type="GO" id="GO:0030288">
    <property type="term" value="C:outer membrane-bounded periplasmic space"/>
    <property type="evidence" value="ECO:0007669"/>
    <property type="project" value="TreeGrafter"/>
</dbReference>
<name>A0A1B1N239_9BACL</name>
<dbReference type="STRING" id="1462996.AWM70_13400"/>
<dbReference type="Pfam" id="PF05036">
    <property type="entry name" value="SPOR"/>
    <property type="match status" value="1"/>
</dbReference>
<feature type="domain" description="SPOR" evidence="1">
    <location>
        <begin position="174"/>
        <end position="255"/>
    </location>
</feature>
<dbReference type="InterPro" id="IPR013486">
    <property type="entry name" value="SpoIID/LytB"/>
</dbReference>
<dbReference type="AlphaFoldDB" id="A0A1B1N239"/>
<dbReference type="KEGG" id="pyg:AWM70_13400"/>